<keyword evidence="11 13" id="KW-0472">Membrane</keyword>
<evidence type="ECO:0000256" key="2">
    <source>
        <dbReference type="ARBA" id="ARBA00004651"/>
    </source>
</evidence>
<organism evidence="16 17">
    <name type="scientific">Cohnella fermenti</name>
    <dbReference type="NCBI Taxonomy" id="2565925"/>
    <lineage>
        <taxon>Bacteria</taxon>
        <taxon>Bacillati</taxon>
        <taxon>Bacillota</taxon>
        <taxon>Bacilli</taxon>
        <taxon>Bacillales</taxon>
        <taxon>Paenibacillaceae</taxon>
        <taxon>Cohnella</taxon>
    </lineage>
</organism>
<dbReference type="OrthoDB" id="9776552at2"/>
<dbReference type="Proteomes" id="UP000310636">
    <property type="component" value="Unassembled WGS sequence"/>
</dbReference>
<feature type="domain" description="HAMP" evidence="15">
    <location>
        <begin position="334"/>
        <end position="383"/>
    </location>
</feature>
<evidence type="ECO:0000259" key="15">
    <source>
        <dbReference type="PROSITE" id="PS50885"/>
    </source>
</evidence>
<accession>A0A4S4BMV9</accession>
<dbReference type="SUPFAM" id="SSF55874">
    <property type="entry name" value="ATPase domain of HSP90 chaperone/DNA topoisomerase II/histidine kinase"/>
    <property type="match status" value="1"/>
</dbReference>
<dbReference type="GO" id="GO:0005524">
    <property type="term" value="F:ATP binding"/>
    <property type="evidence" value="ECO:0007669"/>
    <property type="project" value="UniProtKB-KW"/>
</dbReference>
<feature type="region of interest" description="Disordered" evidence="12">
    <location>
        <begin position="551"/>
        <end position="572"/>
    </location>
</feature>
<evidence type="ECO:0000313" key="17">
    <source>
        <dbReference type="Proteomes" id="UP000310636"/>
    </source>
</evidence>
<evidence type="ECO:0000256" key="4">
    <source>
        <dbReference type="ARBA" id="ARBA00022475"/>
    </source>
</evidence>
<keyword evidence="9" id="KW-0067">ATP-binding</keyword>
<comment type="caution">
    <text evidence="16">The sequence shown here is derived from an EMBL/GenBank/DDBJ whole genome shotgun (WGS) entry which is preliminary data.</text>
</comment>
<dbReference type="InterPro" id="IPR036890">
    <property type="entry name" value="HATPase_C_sf"/>
</dbReference>
<keyword evidence="13" id="KW-1133">Transmembrane helix</keyword>
<keyword evidence="4" id="KW-1003">Cell membrane</keyword>
<evidence type="ECO:0000256" key="1">
    <source>
        <dbReference type="ARBA" id="ARBA00000085"/>
    </source>
</evidence>
<comment type="subcellular location">
    <subcellularLocation>
        <location evidence="2">Cell membrane</location>
        <topology evidence="2">Multi-pass membrane protein</topology>
    </subcellularLocation>
</comment>
<evidence type="ECO:0000256" key="10">
    <source>
        <dbReference type="ARBA" id="ARBA00023012"/>
    </source>
</evidence>
<dbReference type="InterPro" id="IPR010559">
    <property type="entry name" value="Sig_transdc_His_kin_internal"/>
</dbReference>
<evidence type="ECO:0000256" key="13">
    <source>
        <dbReference type="SAM" id="Phobius"/>
    </source>
</evidence>
<dbReference type="PROSITE" id="PS50885">
    <property type="entry name" value="HAMP"/>
    <property type="match status" value="1"/>
</dbReference>
<gene>
    <name evidence="16" type="ORF">E6C55_22565</name>
</gene>
<keyword evidence="5" id="KW-0597">Phosphoprotein</keyword>
<evidence type="ECO:0000259" key="14">
    <source>
        <dbReference type="PROSITE" id="PS50109"/>
    </source>
</evidence>
<dbReference type="CDD" id="cd06225">
    <property type="entry name" value="HAMP"/>
    <property type="match status" value="1"/>
</dbReference>
<dbReference type="EC" id="2.7.13.3" evidence="3"/>
<keyword evidence="8 16" id="KW-0418">Kinase</keyword>
<evidence type="ECO:0000256" key="5">
    <source>
        <dbReference type="ARBA" id="ARBA00022553"/>
    </source>
</evidence>
<keyword evidence="13" id="KW-0812">Transmembrane</keyword>
<comment type="catalytic activity">
    <reaction evidence="1">
        <text>ATP + protein L-histidine = ADP + protein N-phospho-L-histidine.</text>
        <dbReference type="EC" id="2.7.13.3"/>
    </reaction>
</comment>
<dbReference type="InterPro" id="IPR005467">
    <property type="entry name" value="His_kinase_dom"/>
</dbReference>
<dbReference type="GO" id="GO:0000155">
    <property type="term" value="F:phosphorelay sensor kinase activity"/>
    <property type="evidence" value="ECO:0007669"/>
    <property type="project" value="InterPro"/>
</dbReference>
<dbReference type="InterPro" id="IPR050640">
    <property type="entry name" value="Bact_2-comp_sensor_kinase"/>
</dbReference>
<evidence type="ECO:0000256" key="9">
    <source>
        <dbReference type="ARBA" id="ARBA00022840"/>
    </source>
</evidence>
<evidence type="ECO:0000256" key="11">
    <source>
        <dbReference type="ARBA" id="ARBA00023136"/>
    </source>
</evidence>
<dbReference type="Gene3D" id="6.10.340.10">
    <property type="match status" value="1"/>
</dbReference>
<dbReference type="SMART" id="SM00387">
    <property type="entry name" value="HATPase_c"/>
    <property type="match status" value="1"/>
</dbReference>
<dbReference type="PROSITE" id="PS50109">
    <property type="entry name" value="HIS_KIN"/>
    <property type="match status" value="1"/>
</dbReference>
<evidence type="ECO:0000256" key="12">
    <source>
        <dbReference type="SAM" id="MobiDB-lite"/>
    </source>
</evidence>
<dbReference type="AlphaFoldDB" id="A0A4S4BMV9"/>
<proteinExistence type="predicted"/>
<dbReference type="RefSeq" id="WP_136372080.1">
    <property type="nucleotide sequence ID" value="NZ_SSOB01000033.1"/>
</dbReference>
<reference evidence="16 17" key="1">
    <citation type="submission" date="2019-04" db="EMBL/GenBank/DDBJ databases">
        <title>Cohnella sp. nov. isolated from preserved vegetables.</title>
        <authorList>
            <person name="Lin S.-Y."/>
            <person name="Hung M.-H."/>
            <person name="Young C.-C."/>
        </authorList>
    </citation>
    <scope>NUCLEOTIDE SEQUENCE [LARGE SCALE GENOMIC DNA]</scope>
    <source>
        <strain evidence="16 17">CC-MHH1044</strain>
    </source>
</reference>
<dbReference type="GO" id="GO:0005886">
    <property type="term" value="C:plasma membrane"/>
    <property type="evidence" value="ECO:0007669"/>
    <property type="project" value="UniProtKB-SubCell"/>
</dbReference>
<evidence type="ECO:0000256" key="3">
    <source>
        <dbReference type="ARBA" id="ARBA00012438"/>
    </source>
</evidence>
<feature type="domain" description="Histidine kinase" evidence="14">
    <location>
        <begin position="472"/>
        <end position="612"/>
    </location>
</feature>
<feature type="transmembrane region" description="Helical" evidence="13">
    <location>
        <begin position="309"/>
        <end position="332"/>
    </location>
</feature>
<evidence type="ECO:0000313" key="16">
    <source>
        <dbReference type="EMBL" id="THF75248.1"/>
    </source>
</evidence>
<sequence>MLRKGYVKYIKSRFFARLLLLNTAIVLLMMAILVTLITRSVADQNSEKELSFNTQILESVSKYYEQKLDVVRQMIEQIYYDPASYGYIFALMEQPDTESYEYRTNRVKLETYLNSNFTRDKDITNIAIYSKLNDEAFLISTNLWRIRDEKYFKTLDWFKDFNNELYGLRLTPAYVDNLTPGEQRWIYTIGSNLKSQDITANTGVLLVNFDAASIENAYLPYKNRVKGNILIVSADGQPIYDSKGVYAPVDEPLRQRITDAGSGDGSAGTVSTTVGSRIVNVLPTGDGVYVVGLIEKAEMFREVNELKRYLFLLGLACAGLTIALNGAAMSVFTQKVRRIIRAIAHPPEGFLTQRTRLEVSDDEIGQLAFRFNVLQDKLTDYVNEVYIADIRYKNAALAALQAQINPHFLSNTLEAIRMKAVREGNEDVGEMIYILSFLLRTSLKQQPWVSVREEISYCELYLQLFTLRYPDKLRIEIDVDPELEPMAIGKLTLQPIVENSVQHGVNFKQGKNTIRITGRRRGDDAVIEITDNGSGIKPEELARLRARLAGTPEPADDEGAAEPASSDRAGHSGIGLLNVHERLKLQFGERYGLEVDSGEAGTTVRIRWPARRLEEMDHV</sequence>
<dbReference type="Pfam" id="PF02518">
    <property type="entry name" value="HATPase_c"/>
    <property type="match status" value="1"/>
</dbReference>
<keyword evidence="6" id="KW-0808">Transferase</keyword>
<evidence type="ECO:0000256" key="8">
    <source>
        <dbReference type="ARBA" id="ARBA00022777"/>
    </source>
</evidence>
<keyword evidence="7" id="KW-0547">Nucleotide-binding</keyword>
<dbReference type="InterPro" id="IPR003594">
    <property type="entry name" value="HATPase_dom"/>
</dbReference>
<keyword evidence="10" id="KW-0902">Two-component regulatory system</keyword>
<name>A0A4S4BMV9_9BACL</name>
<dbReference type="EMBL" id="SSOB01000033">
    <property type="protein sequence ID" value="THF75248.1"/>
    <property type="molecule type" value="Genomic_DNA"/>
</dbReference>
<dbReference type="InterPro" id="IPR003660">
    <property type="entry name" value="HAMP_dom"/>
</dbReference>
<evidence type="ECO:0000256" key="7">
    <source>
        <dbReference type="ARBA" id="ARBA00022741"/>
    </source>
</evidence>
<keyword evidence="17" id="KW-1185">Reference proteome</keyword>
<dbReference type="Pfam" id="PF06580">
    <property type="entry name" value="His_kinase"/>
    <property type="match status" value="1"/>
</dbReference>
<protein>
    <recommendedName>
        <fullName evidence="3">histidine kinase</fullName>
        <ecNumber evidence="3">2.7.13.3</ecNumber>
    </recommendedName>
</protein>
<evidence type="ECO:0000256" key="6">
    <source>
        <dbReference type="ARBA" id="ARBA00022679"/>
    </source>
</evidence>
<dbReference type="PANTHER" id="PTHR34220">
    <property type="entry name" value="SENSOR HISTIDINE KINASE YPDA"/>
    <property type="match status" value="1"/>
</dbReference>
<dbReference type="Gene3D" id="3.30.565.10">
    <property type="entry name" value="Histidine kinase-like ATPase, C-terminal domain"/>
    <property type="match status" value="1"/>
</dbReference>
<dbReference type="PANTHER" id="PTHR34220:SF7">
    <property type="entry name" value="SENSOR HISTIDINE KINASE YPDA"/>
    <property type="match status" value="1"/>
</dbReference>